<feature type="region of interest" description="Disordered" evidence="1">
    <location>
        <begin position="335"/>
        <end position="359"/>
    </location>
</feature>
<reference evidence="3" key="1">
    <citation type="journal article" date="2019" name="Int. J. Syst. Evol. Microbiol.">
        <title>The Global Catalogue of Microorganisms (GCM) 10K type strain sequencing project: providing services to taxonomists for standard genome sequencing and annotation.</title>
        <authorList>
            <consortium name="The Broad Institute Genomics Platform"/>
            <consortium name="The Broad Institute Genome Sequencing Center for Infectious Disease"/>
            <person name="Wu L."/>
            <person name="Ma J."/>
        </authorList>
    </citation>
    <scope>NUCLEOTIDE SEQUENCE [LARGE SCALE GENOMIC DNA]</scope>
    <source>
        <strain evidence="3">JCM 4087</strain>
    </source>
</reference>
<organism evidence="2 3">
    <name type="scientific">Streptomyces thioluteus</name>
    <dbReference type="NCBI Taxonomy" id="66431"/>
    <lineage>
        <taxon>Bacteria</taxon>
        <taxon>Bacillati</taxon>
        <taxon>Actinomycetota</taxon>
        <taxon>Actinomycetes</taxon>
        <taxon>Kitasatosporales</taxon>
        <taxon>Streptomycetaceae</taxon>
        <taxon>Streptomyces</taxon>
    </lineage>
</organism>
<proteinExistence type="predicted"/>
<sequence length="398" mass="43306">MPCWRVARRPGRSPPEPVPPVSAVVTADGSASVLLSAAAAEDARNRVRKMAMSSLPDEIRSSAWLALRSSRGDAAIAEWLAPGGGFQKALQRMRTTQSVNRTFCERVVRTHSVSFSPEVHAAAERAVAGTPVDQAAFARSGYDVALKRDRAAREADERRKAEVTAKDRDFVRAVAEHDPGEQVRVAAQWALRSGAGDADVAEFFGYGWATGATLDLEGYRMRIAEAEVARHHALSLLLEKAAAAEEALRTAADKAKARTEAERAWEEVAEHADAARKAWLAERDTAMAQAENWRNIAKASKDSADRLWKNIGDSATANQDSWAGEQTEAAGTAGLLEGHVRPGSGQREPREGLTSPRVASLQLHDPCPRRRAGAFFFLFHQEGFRDGWIPAESRKAAR</sequence>
<accession>A0ABP6JKZ8</accession>
<dbReference type="RefSeq" id="WP_344964555.1">
    <property type="nucleotide sequence ID" value="NZ_BAAAXZ010000134.1"/>
</dbReference>
<comment type="caution">
    <text evidence="2">The sequence shown here is derived from an EMBL/GenBank/DDBJ whole genome shotgun (WGS) entry which is preliminary data.</text>
</comment>
<protein>
    <submittedName>
        <fullName evidence="2">Uncharacterized protein</fullName>
    </submittedName>
</protein>
<name>A0ABP6JKZ8_STRTU</name>
<evidence type="ECO:0000313" key="2">
    <source>
        <dbReference type="EMBL" id="GAA2936798.1"/>
    </source>
</evidence>
<keyword evidence="3" id="KW-1185">Reference proteome</keyword>
<dbReference type="Proteomes" id="UP001501102">
    <property type="component" value="Unassembled WGS sequence"/>
</dbReference>
<feature type="compositionally biased region" description="Basic residues" evidence="1">
    <location>
        <begin position="1"/>
        <end position="11"/>
    </location>
</feature>
<feature type="region of interest" description="Disordered" evidence="1">
    <location>
        <begin position="1"/>
        <end position="22"/>
    </location>
</feature>
<dbReference type="EMBL" id="BAAAXZ010000134">
    <property type="protein sequence ID" value="GAA2936798.1"/>
    <property type="molecule type" value="Genomic_DNA"/>
</dbReference>
<gene>
    <name evidence="2" type="ORF">GCM10020221_35690</name>
</gene>
<evidence type="ECO:0000313" key="3">
    <source>
        <dbReference type="Proteomes" id="UP001501102"/>
    </source>
</evidence>
<evidence type="ECO:0000256" key="1">
    <source>
        <dbReference type="SAM" id="MobiDB-lite"/>
    </source>
</evidence>